<dbReference type="InterPro" id="IPR008969">
    <property type="entry name" value="CarboxyPept-like_regulatory"/>
</dbReference>
<dbReference type="Pfam" id="PF25183">
    <property type="entry name" value="OMP_b-brl_4"/>
    <property type="match status" value="2"/>
</dbReference>
<keyword evidence="10" id="KW-1185">Reference proteome</keyword>
<feature type="domain" description="TonB-dependent transporter Oar-like beta-barrel" evidence="8">
    <location>
        <begin position="366"/>
        <end position="1083"/>
    </location>
</feature>
<organism evidence="9 10">
    <name type="scientific">Qipengyuania aurantiaca</name>
    <dbReference type="NCBI Taxonomy" id="2867233"/>
    <lineage>
        <taxon>Bacteria</taxon>
        <taxon>Pseudomonadati</taxon>
        <taxon>Pseudomonadota</taxon>
        <taxon>Alphaproteobacteria</taxon>
        <taxon>Sphingomonadales</taxon>
        <taxon>Erythrobacteraceae</taxon>
        <taxon>Qipengyuania</taxon>
    </lineage>
</organism>
<sequence>MKFKYLLAASAVSLAATGAIVATPAAAQQITSGIEGQVVGDTGAAISGASITVTDTRTGQSRTLTSDADGSFRVGSLPPGGPYTVTATAAGFEGQTVENIFINISGNTEFTFELSQGAAENVIVVTGARANVQQLAVGPGTAFGSDTLEDFPSITRDVRDIIRLDPRVSLERDNDVDRISCLGGNDRANTFTVDGIVQSDVFGLNGTPFASRNSLPLPFDVIEQTSVEFAPYDVEYSDFTGCLVNVVTKSGTNKFHGSAFYTYFDESLQNNEVEFADGTVQEVNAGREERWGATLNGPIIPDRLFFSLGYEEVKLQDGFNEGPFGSGAANEVNFVTQAQFERFAQIARDVYGQDIGGAPQQLPEGNVRYFGRLDAIINDDHRLEATYQRLEETNVEQDTGDNTFTGYNSFEDEGTISDYYSARLYSNWSDTVSTELRLSRAEVGDVQGPVGFNEAQAENPTVRLVVGIDNASNGLIPDGDDGGFATGPGIFRSANQLDTKIDQARFIMNIDGGDHQFKLGAELNDLEVYNLFAINATGTLFFNGLDDFEQGLLAGGSTGSAFSNPDDIVTGGAGGGTIATGIDGDINNAAARFSRQIWSFFAQDEWQATDQLSLAAGLRVQLYDGDAPRANPLFLQRYGFTNANPFSRIDPVLLPRVAATYELDNDGLFSNTRLTAGVGLFAGADPVVYFSNAFSNDGFSYANGDTGDCDASELTIDPATGQIDVVTGGSFNGIPQCAIDAAAADAGAGRGEIQSTDPDFDIPTVVRANLGLATDFGTETGFFSNWRLNLDYIYSRYNDTLAIVDLTQVVDTRQALDGFTIDGRPIIAAIDPLADGCNAVFVGNQPPTYTGVTDECFNTGIDEYLQLTNGPSFDSHNASILLSKRFDGGLITDGGTVNFSLGYAFSDSEQTINARSSTAGSTFDGTAVFDPQNPAISQSGFETRHNIVLALNLREQFFDGYDTGLGIFFRASEGRPYSLVFDDEFPFFRDSGSAEQNILAYIPTGFDDPNIAPPEFDADGNWTRVGSDPVALQRYLDALNGEGIVSELNCEFTRGQTIERNTCRNPWFFDLDLRLSQELPFIGSFTGVTDDSIELYVDFDNFLNLLDSGWNVRRSLGDFDGRVDLVDATYDSEGRYVIRDFNAFAGQAGTSVSSSIWRIQVGARYKF</sequence>
<keyword evidence="4" id="KW-0812">Transmembrane</keyword>
<gene>
    <name evidence="9" type="ORF">K3148_08110</name>
</gene>
<keyword evidence="5" id="KW-0472">Membrane</keyword>
<comment type="subcellular location">
    <subcellularLocation>
        <location evidence="1">Cell outer membrane</location>
        <topology evidence="1">Multi-pass membrane protein</topology>
    </subcellularLocation>
</comment>
<proteinExistence type="predicted"/>
<feature type="signal peptide" evidence="7">
    <location>
        <begin position="1"/>
        <end position="27"/>
    </location>
</feature>
<evidence type="ECO:0000256" key="7">
    <source>
        <dbReference type="SAM" id="SignalP"/>
    </source>
</evidence>
<dbReference type="RefSeq" id="WP_221424335.1">
    <property type="nucleotide sequence ID" value="NZ_CP081295.1"/>
</dbReference>
<evidence type="ECO:0000256" key="5">
    <source>
        <dbReference type="ARBA" id="ARBA00023136"/>
    </source>
</evidence>
<dbReference type="Gene3D" id="2.40.170.20">
    <property type="entry name" value="TonB-dependent receptor, beta-barrel domain"/>
    <property type="match status" value="1"/>
</dbReference>
<dbReference type="SUPFAM" id="SSF56935">
    <property type="entry name" value="Porins"/>
    <property type="match status" value="1"/>
</dbReference>
<keyword evidence="2" id="KW-0813">Transport</keyword>
<evidence type="ECO:0000256" key="2">
    <source>
        <dbReference type="ARBA" id="ARBA00022448"/>
    </source>
</evidence>
<dbReference type="Proteomes" id="UP000824281">
    <property type="component" value="Chromosome"/>
</dbReference>
<evidence type="ECO:0000259" key="8">
    <source>
        <dbReference type="Pfam" id="PF25183"/>
    </source>
</evidence>
<evidence type="ECO:0000313" key="9">
    <source>
        <dbReference type="EMBL" id="QZD88825.1"/>
    </source>
</evidence>
<protein>
    <submittedName>
        <fullName evidence="9">Carboxypeptidase regulatory-like domain-containing protein</fullName>
    </submittedName>
</protein>
<dbReference type="EMBL" id="CP081295">
    <property type="protein sequence ID" value="QZD88825.1"/>
    <property type="molecule type" value="Genomic_DNA"/>
</dbReference>
<name>A0ABX8ZIJ9_9SPHN</name>
<keyword evidence="6" id="KW-0998">Cell outer membrane</keyword>
<dbReference type="PANTHER" id="PTHR30069:SF46">
    <property type="entry name" value="OAR PROTEIN"/>
    <property type="match status" value="1"/>
</dbReference>
<dbReference type="SUPFAM" id="SSF49464">
    <property type="entry name" value="Carboxypeptidase regulatory domain-like"/>
    <property type="match status" value="1"/>
</dbReference>
<dbReference type="PANTHER" id="PTHR30069">
    <property type="entry name" value="TONB-DEPENDENT OUTER MEMBRANE RECEPTOR"/>
    <property type="match status" value="1"/>
</dbReference>
<dbReference type="InterPro" id="IPR039426">
    <property type="entry name" value="TonB-dep_rcpt-like"/>
</dbReference>
<evidence type="ECO:0000256" key="6">
    <source>
        <dbReference type="ARBA" id="ARBA00023237"/>
    </source>
</evidence>
<dbReference type="Pfam" id="PF13620">
    <property type="entry name" value="CarboxypepD_reg"/>
    <property type="match status" value="1"/>
</dbReference>
<feature type="chain" id="PRO_5046838490" evidence="7">
    <location>
        <begin position="28"/>
        <end position="1167"/>
    </location>
</feature>
<evidence type="ECO:0000256" key="1">
    <source>
        <dbReference type="ARBA" id="ARBA00004571"/>
    </source>
</evidence>
<keyword evidence="7" id="KW-0732">Signal</keyword>
<dbReference type="Gene3D" id="2.60.40.1120">
    <property type="entry name" value="Carboxypeptidase-like, regulatory domain"/>
    <property type="match status" value="1"/>
</dbReference>
<accession>A0ABX8ZIJ9</accession>
<evidence type="ECO:0000256" key="3">
    <source>
        <dbReference type="ARBA" id="ARBA00022452"/>
    </source>
</evidence>
<reference evidence="9 10" key="1">
    <citation type="submission" date="2021-08" db="EMBL/GenBank/DDBJ databases">
        <title>Comparative Genomics Analysis of the Genus Qipengyuania Reveals Extensive Genetic Diversity and Metabolic Versatility, Including the Description of Fifteen Novel Species.</title>
        <authorList>
            <person name="Liu Y."/>
        </authorList>
    </citation>
    <scope>NUCLEOTIDE SEQUENCE [LARGE SCALE GENOMIC DNA]</scope>
    <source>
        <strain evidence="9 10">1NDH13</strain>
    </source>
</reference>
<evidence type="ECO:0000313" key="10">
    <source>
        <dbReference type="Proteomes" id="UP000824281"/>
    </source>
</evidence>
<dbReference type="InterPro" id="IPR057601">
    <property type="entry name" value="Oar-like_b-barrel"/>
</dbReference>
<dbReference type="InterPro" id="IPR036942">
    <property type="entry name" value="Beta-barrel_TonB_sf"/>
</dbReference>
<evidence type="ECO:0000256" key="4">
    <source>
        <dbReference type="ARBA" id="ARBA00022692"/>
    </source>
</evidence>
<keyword evidence="3" id="KW-1134">Transmembrane beta strand</keyword>
<feature type="domain" description="TonB-dependent transporter Oar-like beta-barrel" evidence="8">
    <location>
        <begin position="247"/>
        <end position="317"/>
    </location>
</feature>